<feature type="region of interest" description="Disordered" evidence="1">
    <location>
        <begin position="1"/>
        <end position="34"/>
    </location>
</feature>
<feature type="region of interest" description="Disordered" evidence="1">
    <location>
        <begin position="58"/>
        <end position="112"/>
    </location>
</feature>
<accession>A0A640TTC4</accession>
<proteinExistence type="predicted"/>
<evidence type="ECO:0000313" key="5">
    <source>
        <dbReference type="Proteomes" id="UP000429552"/>
    </source>
</evidence>
<keyword evidence="2" id="KW-1133">Transmembrane helix</keyword>
<dbReference type="Proteomes" id="UP001210609">
    <property type="component" value="Chromosome"/>
</dbReference>
<evidence type="ECO:0000313" key="6">
    <source>
        <dbReference type="Proteomes" id="UP001210609"/>
    </source>
</evidence>
<keyword evidence="2" id="KW-0472">Membrane</keyword>
<sequence length="201" mass="20809">MAYQQYPSQPGQQPPTPPGMYASPPPKKMGAGAKIGIGCGGAFGALVLIGVIAAAMGGGDTGTQAENKPGKTATAPAKERAKERVKGSAEPAEAKPEEKPEKKPKAAPRSPADRFKAFVTKNGSANEKAAIGHVTKVQGAEEQNDILDSVDIYTDFTGGLMGPHQSEGKLIASAFADWKDSKNGLVTVYDVKGELLANGNF</sequence>
<evidence type="ECO:0000256" key="2">
    <source>
        <dbReference type="SAM" id="Phobius"/>
    </source>
</evidence>
<dbReference type="AlphaFoldDB" id="A0A640TTC4"/>
<keyword evidence="6" id="KW-1185">Reference proteome</keyword>
<feature type="transmembrane region" description="Helical" evidence="2">
    <location>
        <begin position="35"/>
        <end position="56"/>
    </location>
</feature>
<keyword evidence="2" id="KW-0812">Transmembrane</keyword>
<reference evidence="4 6" key="2">
    <citation type="submission" date="2022-12" db="EMBL/GenBank/DDBJ databases">
        <authorList>
            <person name="Ruckert C."/>
            <person name="Busche T."/>
            <person name="Kalinowski J."/>
            <person name="Wittmann C."/>
        </authorList>
    </citation>
    <scope>NUCLEOTIDE SEQUENCE [LARGE SCALE GENOMIC DNA]</scope>
    <source>
        <strain evidence="4 6">DSM 40555</strain>
    </source>
</reference>
<evidence type="ECO:0000256" key="1">
    <source>
        <dbReference type="SAM" id="MobiDB-lite"/>
    </source>
</evidence>
<gene>
    <name evidence="3" type="ORF">Sliba_59340</name>
    <name evidence="4" type="ORF">STRLI_006516</name>
</gene>
<dbReference type="EMBL" id="CP114202">
    <property type="protein sequence ID" value="WAU00279.1"/>
    <property type="molecule type" value="Genomic_DNA"/>
</dbReference>
<evidence type="ECO:0000313" key="3">
    <source>
        <dbReference type="EMBL" id="GFE25481.1"/>
    </source>
</evidence>
<feature type="compositionally biased region" description="Low complexity" evidence="1">
    <location>
        <begin position="1"/>
        <end position="11"/>
    </location>
</feature>
<dbReference type="Proteomes" id="UP000429552">
    <property type="component" value="Unassembled WGS sequence"/>
</dbReference>
<feature type="compositionally biased region" description="Basic and acidic residues" evidence="1">
    <location>
        <begin position="77"/>
        <end position="104"/>
    </location>
</feature>
<reference evidence="3 5" key="1">
    <citation type="submission" date="2019-12" db="EMBL/GenBank/DDBJ databases">
        <title>Whole genome shotgun sequence of Streptomyces libani subsp. libani NBRC 13452.</title>
        <authorList>
            <person name="Ichikawa N."/>
            <person name="Kimura A."/>
            <person name="Kitahashi Y."/>
            <person name="Komaki H."/>
            <person name="Tamura T."/>
        </authorList>
    </citation>
    <scope>NUCLEOTIDE SEQUENCE [LARGE SCALE GENOMIC DNA]</scope>
    <source>
        <strain evidence="3 5">NBRC 13452</strain>
    </source>
</reference>
<protein>
    <submittedName>
        <fullName evidence="3">Uncharacterized protein</fullName>
    </submittedName>
</protein>
<name>A0A640TTC4_STRNI</name>
<dbReference type="EMBL" id="BLIP01000002">
    <property type="protein sequence ID" value="GFE25481.1"/>
    <property type="molecule type" value="Genomic_DNA"/>
</dbReference>
<dbReference type="RefSeq" id="WP_229838305.1">
    <property type="nucleotide sequence ID" value="NZ_BLIP01000002.1"/>
</dbReference>
<evidence type="ECO:0000313" key="4">
    <source>
        <dbReference type="EMBL" id="WAU00279.1"/>
    </source>
</evidence>
<feature type="compositionally biased region" description="Pro residues" evidence="1">
    <location>
        <begin position="12"/>
        <end position="27"/>
    </location>
</feature>
<organism evidence="3 5">
    <name type="scientific">Streptomyces nigrescens</name>
    <dbReference type="NCBI Taxonomy" id="1920"/>
    <lineage>
        <taxon>Bacteria</taxon>
        <taxon>Bacillati</taxon>
        <taxon>Actinomycetota</taxon>
        <taxon>Actinomycetes</taxon>
        <taxon>Kitasatosporales</taxon>
        <taxon>Streptomycetaceae</taxon>
        <taxon>Streptomyces</taxon>
    </lineage>
</organism>